<dbReference type="AlphaFoldDB" id="A0AAV2RDX7"/>
<dbReference type="Proteomes" id="UP001497623">
    <property type="component" value="Unassembled WGS sequence"/>
</dbReference>
<reference evidence="1 2" key="1">
    <citation type="submission" date="2024-05" db="EMBL/GenBank/DDBJ databases">
        <authorList>
            <person name="Wallberg A."/>
        </authorList>
    </citation>
    <scope>NUCLEOTIDE SEQUENCE [LARGE SCALE GENOMIC DNA]</scope>
</reference>
<dbReference type="EMBL" id="CAXKWB010020995">
    <property type="protein sequence ID" value="CAL4122913.1"/>
    <property type="molecule type" value="Genomic_DNA"/>
</dbReference>
<comment type="caution">
    <text evidence="1">The sequence shown here is derived from an EMBL/GenBank/DDBJ whole genome shotgun (WGS) entry which is preliminary data.</text>
</comment>
<organism evidence="1 2">
    <name type="scientific">Meganyctiphanes norvegica</name>
    <name type="common">Northern krill</name>
    <name type="synonym">Thysanopoda norvegica</name>
    <dbReference type="NCBI Taxonomy" id="48144"/>
    <lineage>
        <taxon>Eukaryota</taxon>
        <taxon>Metazoa</taxon>
        <taxon>Ecdysozoa</taxon>
        <taxon>Arthropoda</taxon>
        <taxon>Crustacea</taxon>
        <taxon>Multicrustacea</taxon>
        <taxon>Malacostraca</taxon>
        <taxon>Eumalacostraca</taxon>
        <taxon>Eucarida</taxon>
        <taxon>Euphausiacea</taxon>
        <taxon>Euphausiidae</taxon>
        <taxon>Meganyctiphanes</taxon>
    </lineage>
</organism>
<accession>A0AAV2RDX7</accession>
<evidence type="ECO:0000313" key="1">
    <source>
        <dbReference type="EMBL" id="CAL4122913.1"/>
    </source>
</evidence>
<evidence type="ECO:0000313" key="2">
    <source>
        <dbReference type="Proteomes" id="UP001497623"/>
    </source>
</evidence>
<name>A0AAV2RDX7_MEGNR</name>
<gene>
    <name evidence="1" type="ORF">MNOR_LOCUS23622</name>
</gene>
<proteinExistence type="predicted"/>
<sequence length="114" mass="12701">MCQCFLNCDIHTTGETTSIILKYNLWYETSLTYNAIFKRATFVNKGGNDSSTAYFSDVAMADVVFSSDKDIFLLTCNTQNILDVAENHSTTPEEGSMMLYYIVGAILSVVLLAR</sequence>
<protein>
    <submittedName>
        <fullName evidence="1">Uncharacterized protein</fullName>
    </submittedName>
</protein>
<keyword evidence="2" id="KW-1185">Reference proteome</keyword>